<proteinExistence type="predicted"/>
<comment type="caution">
    <text evidence="1">The sequence shown here is derived from an EMBL/GenBank/DDBJ whole genome shotgun (WGS) entry which is preliminary data.</text>
</comment>
<keyword evidence="2" id="KW-1185">Reference proteome</keyword>
<gene>
    <name evidence="1" type="ORF">BROFUL_03091</name>
</gene>
<evidence type="ECO:0000313" key="1">
    <source>
        <dbReference type="EMBL" id="KKO18193.1"/>
    </source>
</evidence>
<sequence>MLSKIRGIYSSLSDNKIVVGAKHLPCQEPERKLNGVANASPLPVRILSLLQNPQPIPEQKLNSADE</sequence>
<dbReference type="EMBL" id="LAQJ01000286">
    <property type="protein sequence ID" value="KKO18193.1"/>
    <property type="molecule type" value="Genomic_DNA"/>
</dbReference>
<dbReference type="AlphaFoldDB" id="A0A0M2UQ28"/>
<evidence type="ECO:0000313" key="2">
    <source>
        <dbReference type="Proteomes" id="UP000034954"/>
    </source>
</evidence>
<organism evidence="1 2">
    <name type="scientific">Candidatus Brocadia fulgida</name>
    <dbReference type="NCBI Taxonomy" id="380242"/>
    <lineage>
        <taxon>Bacteria</taxon>
        <taxon>Pseudomonadati</taxon>
        <taxon>Planctomycetota</taxon>
        <taxon>Candidatus Brocadiia</taxon>
        <taxon>Candidatus Brocadiales</taxon>
        <taxon>Candidatus Brocadiaceae</taxon>
        <taxon>Candidatus Brocadia</taxon>
    </lineage>
</organism>
<name>A0A0M2UQ28_9BACT</name>
<dbReference type="Proteomes" id="UP000034954">
    <property type="component" value="Unassembled WGS sequence"/>
</dbReference>
<reference evidence="1 2" key="1">
    <citation type="journal article" date="2013" name="BMC Microbiol.">
        <title>Identification of the type II cytochrome c maturation pathway in anammox bacteria by comparative genomics.</title>
        <authorList>
            <person name="Ferousi C."/>
            <person name="Speth D.R."/>
            <person name="Reimann J."/>
            <person name="Op den Camp H.J."/>
            <person name="Allen J.W."/>
            <person name="Keltjens J.T."/>
            <person name="Jetten M.S."/>
        </authorList>
    </citation>
    <scope>NUCLEOTIDE SEQUENCE [LARGE SCALE GENOMIC DNA]</scope>
    <source>
        <strain evidence="1">RU1</strain>
    </source>
</reference>
<accession>A0A0M2UQ28</accession>
<protein>
    <submittedName>
        <fullName evidence="1">Uncharacterized protein</fullName>
    </submittedName>
</protein>